<dbReference type="PIRSF" id="PIRSF001220">
    <property type="entry name" value="L-ASNase_gatD"/>
    <property type="match status" value="1"/>
</dbReference>
<dbReference type="SMART" id="SM00870">
    <property type="entry name" value="Asparaginase"/>
    <property type="match status" value="1"/>
</dbReference>
<dbReference type="InterPro" id="IPR027473">
    <property type="entry name" value="L-asparaginase_C"/>
</dbReference>
<evidence type="ECO:0000256" key="3">
    <source>
        <dbReference type="PROSITE-ProRule" id="PRU10100"/>
    </source>
</evidence>
<evidence type="ECO:0000259" key="5">
    <source>
        <dbReference type="Pfam" id="PF17763"/>
    </source>
</evidence>
<dbReference type="PROSITE" id="PS51732">
    <property type="entry name" value="ASN_GLN_ASE_3"/>
    <property type="match status" value="1"/>
</dbReference>
<gene>
    <name evidence="6" type="ORF">Ga0061068_10915</name>
</gene>
<dbReference type="Proteomes" id="UP000182108">
    <property type="component" value="Unassembled WGS sequence"/>
</dbReference>
<feature type="domain" description="Asparaginase/glutaminase C-terminal" evidence="5">
    <location>
        <begin position="209"/>
        <end position="301"/>
    </location>
</feature>
<dbReference type="Gene3D" id="3.40.50.1170">
    <property type="entry name" value="L-asparaginase, N-terminal domain"/>
    <property type="match status" value="1"/>
</dbReference>
<keyword evidence="7" id="KW-1185">Reference proteome</keyword>
<dbReference type="SFLD" id="SFLDS00057">
    <property type="entry name" value="Glutaminase/Asparaginase"/>
    <property type="match status" value="1"/>
</dbReference>
<dbReference type="SUPFAM" id="SSF53774">
    <property type="entry name" value="Glutaminase/Asparaginase"/>
    <property type="match status" value="1"/>
</dbReference>
<dbReference type="Gene3D" id="3.40.50.40">
    <property type="match status" value="1"/>
</dbReference>
<accession>A0A0K6IWV0</accession>
<dbReference type="InterPro" id="IPR036152">
    <property type="entry name" value="Asp/glu_Ase-like_sf"/>
</dbReference>
<evidence type="ECO:0000313" key="7">
    <source>
        <dbReference type="Proteomes" id="UP000182108"/>
    </source>
</evidence>
<feature type="active site" description="O-isoaspartyl threonine intermediate" evidence="1">
    <location>
        <position position="17"/>
    </location>
</feature>
<dbReference type="EMBL" id="CYHH01000009">
    <property type="protein sequence ID" value="CUB07586.1"/>
    <property type="molecule type" value="Genomic_DNA"/>
</dbReference>
<dbReference type="PROSITE" id="PS00917">
    <property type="entry name" value="ASN_GLN_ASE_2"/>
    <property type="match status" value="1"/>
</dbReference>
<dbReference type="RefSeq" id="WP_055423869.1">
    <property type="nucleotide sequence ID" value="NZ_CYHH01000009.1"/>
</dbReference>
<reference evidence="7" key="1">
    <citation type="submission" date="2015-08" db="EMBL/GenBank/DDBJ databases">
        <authorList>
            <person name="Babu N.S."/>
            <person name="Beckwith C.J."/>
            <person name="Beseler K.G."/>
            <person name="Brison A."/>
            <person name="Carone J.V."/>
            <person name="Caskin T.P."/>
            <person name="Diamond M."/>
            <person name="Durham M.E."/>
            <person name="Foxe J.M."/>
            <person name="Go M."/>
            <person name="Henderson B.A."/>
            <person name="Jones I.B."/>
            <person name="McGettigan J.A."/>
            <person name="Micheletti S.J."/>
            <person name="Nasrallah M.E."/>
            <person name="Ortiz D."/>
            <person name="Piller C.R."/>
            <person name="Privatt S.R."/>
            <person name="Schneider S.L."/>
            <person name="Sharp S."/>
            <person name="Smith T.C."/>
            <person name="Stanton J.D."/>
            <person name="Ullery H.E."/>
            <person name="Wilson R.J."/>
            <person name="Serrano M.G."/>
            <person name="Buck G."/>
            <person name="Lee V."/>
            <person name="Wang Y."/>
            <person name="Carvalho R."/>
            <person name="Voegtly L."/>
            <person name="Shi R."/>
            <person name="Duckworth R."/>
            <person name="Johnson A."/>
            <person name="Loviza R."/>
            <person name="Walstead R."/>
            <person name="Shah Z."/>
            <person name="Kiflezghi M."/>
            <person name="Wade K."/>
            <person name="Ball S.L."/>
            <person name="Bradley K.W."/>
            <person name="Asai D.J."/>
            <person name="Bowman C.A."/>
            <person name="Russell D.A."/>
            <person name="Pope W.H."/>
            <person name="Jacobs-Sera D."/>
            <person name="Hendrix R.W."/>
            <person name="Hatfull G.F."/>
        </authorList>
    </citation>
    <scope>NUCLEOTIDE SEQUENCE [LARGE SCALE GENOMIC DNA]</scope>
    <source>
        <strain evidence="7">JCM 19170</strain>
    </source>
</reference>
<dbReference type="GO" id="GO:0016740">
    <property type="term" value="F:transferase activity"/>
    <property type="evidence" value="ECO:0007669"/>
    <property type="project" value="UniProtKB-KW"/>
</dbReference>
<feature type="binding site" evidence="2">
    <location>
        <position position="60"/>
    </location>
    <ligand>
        <name>substrate</name>
    </ligand>
</feature>
<dbReference type="GO" id="GO:0004067">
    <property type="term" value="F:asparaginase activity"/>
    <property type="evidence" value="ECO:0007669"/>
    <property type="project" value="UniProtKB-UniRule"/>
</dbReference>
<sequence>MAAPPRPRLLWLATGGTLAATGRGIAYHAGALSPEALLAAIPEAGQYAELELASPFAMDSKDATPHHWLRLHAAITQALARPELAGLVLSHGTDTLEETATLLALTLAPTKPVVLTGAMRPPSEAGADGPRNLLHAIRLAADPDTPPGVFLVFGEAVFPAMGLRKAHTLALQPFAAEPRGALGSAFPWRPPPLEERASPLPLPHPWPTVALLSATALDAPEALRQTQETGAAAAVLLLPGHGSVPEAWEAPIADATAAGLLVVRASRCGLGPVLPHPVDQRLGTLPAGLLSAPAARVAAALVAPFPPAERQILWRARFLPYGAEA</sequence>
<dbReference type="PIRSF" id="PIRSF500176">
    <property type="entry name" value="L_ASNase"/>
    <property type="match status" value="1"/>
</dbReference>
<dbReference type="InterPro" id="IPR037152">
    <property type="entry name" value="L-asparaginase_N_sf"/>
</dbReference>
<dbReference type="Pfam" id="PF17763">
    <property type="entry name" value="Asparaginase_C"/>
    <property type="match status" value="1"/>
</dbReference>
<evidence type="ECO:0000256" key="1">
    <source>
        <dbReference type="PIRSR" id="PIRSR001220-1"/>
    </source>
</evidence>
<keyword evidence="6" id="KW-0808">Transferase</keyword>
<feature type="binding site" evidence="2">
    <location>
        <begin position="93"/>
        <end position="94"/>
    </location>
    <ligand>
        <name>substrate</name>
    </ligand>
</feature>
<name>A0A0K6IWV0_9PROT</name>
<feature type="domain" description="L-asparaginase N-terminal" evidence="4">
    <location>
        <begin position="9"/>
        <end position="184"/>
    </location>
</feature>
<feature type="active site" evidence="3">
    <location>
        <position position="93"/>
    </location>
</feature>
<dbReference type="InterPro" id="IPR027474">
    <property type="entry name" value="L-asparaginase_N"/>
</dbReference>
<dbReference type="Pfam" id="PF00710">
    <property type="entry name" value="Asparaginase"/>
    <property type="match status" value="1"/>
</dbReference>
<dbReference type="InterPro" id="IPR040919">
    <property type="entry name" value="Asparaginase_C"/>
</dbReference>
<protein>
    <submittedName>
        <fullName evidence="6">L-asparaginase/archaeal Glu-tRNAGln amidotransferase subunit D</fullName>
    </submittedName>
</protein>
<evidence type="ECO:0000313" key="6">
    <source>
        <dbReference type="EMBL" id="CUB07586.1"/>
    </source>
</evidence>
<dbReference type="PANTHER" id="PTHR11707:SF28">
    <property type="entry name" value="60 KDA LYSOPHOSPHOLIPASE"/>
    <property type="match status" value="1"/>
</dbReference>
<dbReference type="InterPro" id="IPR006034">
    <property type="entry name" value="Asparaginase/glutaminase-like"/>
</dbReference>
<organism evidence="6 7">
    <name type="scientific">Tepidiphilus thermophilus</name>
    <dbReference type="NCBI Taxonomy" id="876478"/>
    <lineage>
        <taxon>Bacteria</taxon>
        <taxon>Pseudomonadati</taxon>
        <taxon>Pseudomonadota</taxon>
        <taxon>Hydrogenophilia</taxon>
        <taxon>Hydrogenophilales</taxon>
        <taxon>Hydrogenophilaceae</taxon>
        <taxon>Tepidiphilus</taxon>
    </lineage>
</organism>
<proteinExistence type="predicted"/>
<evidence type="ECO:0000259" key="4">
    <source>
        <dbReference type="Pfam" id="PF00710"/>
    </source>
</evidence>
<evidence type="ECO:0000256" key="2">
    <source>
        <dbReference type="PIRSR" id="PIRSR001220-2"/>
    </source>
</evidence>
<dbReference type="PANTHER" id="PTHR11707">
    <property type="entry name" value="L-ASPARAGINASE"/>
    <property type="match status" value="1"/>
</dbReference>
<dbReference type="AlphaFoldDB" id="A0A0K6IWV0"/>
<dbReference type="InterPro" id="IPR027475">
    <property type="entry name" value="Asparaginase/glutaminase_AS2"/>
</dbReference>
<dbReference type="PRINTS" id="PR00139">
    <property type="entry name" value="ASNGLNASE"/>
</dbReference>